<evidence type="ECO:0000256" key="4">
    <source>
        <dbReference type="ARBA" id="ARBA00022723"/>
    </source>
</evidence>
<feature type="binding site" evidence="9">
    <location>
        <begin position="326"/>
        <end position="330"/>
    </location>
    <ligand>
        <name>FAD</name>
        <dbReference type="ChEBI" id="CHEBI:57692"/>
    </ligand>
</feature>
<evidence type="ECO:0000256" key="2">
    <source>
        <dbReference type="ARBA" id="ARBA00022448"/>
    </source>
</evidence>
<keyword evidence="5 9" id="KW-0274">FAD</keyword>
<protein>
    <submittedName>
        <fullName evidence="11">Acryloyl-CoA reductase electron transfer subunit beta</fullName>
    </submittedName>
</protein>
<dbReference type="SUPFAM" id="SSF52467">
    <property type="entry name" value="DHS-like NAD/FAD-binding domain"/>
    <property type="match status" value="1"/>
</dbReference>
<evidence type="ECO:0000256" key="6">
    <source>
        <dbReference type="ARBA" id="ARBA00022982"/>
    </source>
</evidence>
<dbReference type="PROSITE" id="PS00696">
    <property type="entry name" value="ETF_ALPHA"/>
    <property type="match status" value="1"/>
</dbReference>
<dbReference type="GO" id="GO:0033539">
    <property type="term" value="P:fatty acid beta-oxidation using acyl-CoA dehydrogenase"/>
    <property type="evidence" value="ECO:0007669"/>
    <property type="project" value="TreeGrafter"/>
</dbReference>
<dbReference type="GO" id="GO:0009055">
    <property type="term" value="F:electron transfer activity"/>
    <property type="evidence" value="ECO:0007669"/>
    <property type="project" value="InterPro"/>
</dbReference>
<dbReference type="PANTHER" id="PTHR43153">
    <property type="entry name" value="ELECTRON TRANSFER FLAVOPROTEIN ALPHA"/>
    <property type="match status" value="1"/>
</dbReference>
<feature type="domain" description="4Fe-4S ferredoxin-type" evidence="10">
    <location>
        <begin position="1"/>
        <end position="30"/>
    </location>
</feature>
<evidence type="ECO:0000256" key="8">
    <source>
        <dbReference type="ARBA" id="ARBA00023014"/>
    </source>
</evidence>
<feature type="binding site" evidence="9">
    <location>
        <begin position="312"/>
        <end position="313"/>
    </location>
    <ligand>
        <name>FAD</name>
        <dbReference type="ChEBI" id="CHEBI:57692"/>
    </ligand>
</feature>
<dbReference type="PIRSF" id="PIRSF000089">
    <property type="entry name" value="Electra_flavoP_a"/>
    <property type="match status" value="1"/>
</dbReference>
<keyword evidence="12" id="KW-1185">Reference proteome</keyword>
<dbReference type="SUPFAM" id="SSF52402">
    <property type="entry name" value="Adenine nucleotide alpha hydrolases-like"/>
    <property type="match status" value="1"/>
</dbReference>
<feature type="binding site" evidence="9">
    <location>
        <begin position="343"/>
        <end position="350"/>
    </location>
    <ligand>
        <name>FAD</name>
        <dbReference type="ChEBI" id="CHEBI:57692"/>
    </ligand>
</feature>
<keyword evidence="3" id="KW-0285">Flavoprotein</keyword>
<dbReference type="GO" id="GO:0046872">
    <property type="term" value="F:metal ion binding"/>
    <property type="evidence" value="ECO:0007669"/>
    <property type="project" value="UniProtKB-KW"/>
</dbReference>
<evidence type="ECO:0000256" key="1">
    <source>
        <dbReference type="ARBA" id="ARBA00005817"/>
    </source>
</evidence>
<sequence>MSVKILDNLCNGCGACVDKCPFGAVEIVAGIAKFKDNCTGCGACGKACPNNAIEVTRKAKPKTSENKLDGYKGVWVFIEQRNGKIDTVALELLSEGRKLANDLEVELAGVLLGENVGHLAKECFAYGAEKVYLIDAPVFKDYRTDSYTTAICEIINIYKPEIVLFGATNNGRDFAARIGVRITTGLTADCTQLDIDPVTRLLRQTRPAFGGNVMATILCQNHRPQMATVRPKVMKMAEPDYTRTGEIIPCQTSVKEEDVTTKIMDIVKNLGNSVNLQDAEIVVSGGRGIGGPEHYHLIMELAEALGGVAGASRVAVDSGWVPHERQVGQTGKTVSPKLYVACGISGAIQHQAGMKTSEIIVAINTDPEAPIFSIATYGIVGDLHKVVPLLTQKVKELKATA</sequence>
<dbReference type="Pfam" id="PF01012">
    <property type="entry name" value="ETF"/>
    <property type="match status" value="1"/>
</dbReference>
<feature type="binding site" evidence="9">
    <location>
        <position position="364"/>
    </location>
    <ligand>
        <name>FAD</name>
        <dbReference type="ChEBI" id="CHEBI:57692"/>
    </ligand>
</feature>
<dbReference type="Pfam" id="PF00766">
    <property type="entry name" value="ETF_alpha"/>
    <property type="match status" value="1"/>
</dbReference>
<feature type="domain" description="4Fe-4S ferredoxin-type" evidence="10">
    <location>
        <begin position="35"/>
        <end position="58"/>
    </location>
</feature>
<proteinExistence type="inferred from homology"/>
<dbReference type="InterPro" id="IPR014729">
    <property type="entry name" value="Rossmann-like_a/b/a_fold"/>
</dbReference>
<dbReference type="InterPro" id="IPR017896">
    <property type="entry name" value="4Fe4S_Fe-S-bd"/>
</dbReference>
<dbReference type="EMBL" id="QFGA01000001">
    <property type="protein sequence ID" value="TEB07905.1"/>
    <property type="molecule type" value="Genomic_DNA"/>
</dbReference>
<comment type="caution">
    <text evidence="11">The sequence shown here is derived from an EMBL/GenBank/DDBJ whole genome shotgun (WGS) entry which is preliminary data.</text>
</comment>
<evidence type="ECO:0000259" key="10">
    <source>
        <dbReference type="PROSITE" id="PS51379"/>
    </source>
</evidence>
<dbReference type="InterPro" id="IPR001308">
    <property type="entry name" value="ETF_a/FixB"/>
</dbReference>
<dbReference type="CDD" id="cd01715">
    <property type="entry name" value="ETF_alpha"/>
    <property type="match status" value="1"/>
</dbReference>
<dbReference type="PROSITE" id="PS51379">
    <property type="entry name" value="4FE4S_FER_2"/>
    <property type="match status" value="2"/>
</dbReference>
<keyword evidence="8" id="KW-0411">Iron-sulfur</keyword>
<dbReference type="FunFam" id="3.40.50.1220:FF:000001">
    <property type="entry name" value="Electron transfer flavoprotein, alpha subunit"/>
    <property type="match status" value="1"/>
</dbReference>
<dbReference type="Proteomes" id="UP000298324">
    <property type="component" value="Unassembled WGS sequence"/>
</dbReference>
<dbReference type="InterPro" id="IPR017900">
    <property type="entry name" value="4Fe4S_Fe_S_CS"/>
</dbReference>
<dbReference type="SMART" id="SM00893">
    <property type="entry name" value="ETF"/>
    <property type="match status" value="1"/>
</dbReference>
<dbReference type="InterPro" id="IPR029035">
    <property type="entry name" value="DHS-like_NAD/FAD-binding_dom"/>
</dbReference>
<dbReference type="Pfam" id="PF13187">
    <property type="entry name" value="Fer4_9"/>
    <property type="match status" value="1"/>
</dbReference>
<dbReference type="GO" id="GO:0051536">
    <property type="term" value="F:iron-sulfur cluster binding"/>
    <property type="evidence" value="ECO:0007669"/>
    <property type="project" value="UniProtKB-KW"/>
</dbReference>
<feature type="binding site" evidence="9">
    <location>
        <position position="287"/>
    </location>
    <ligand>
        <name>FAD</name>
        <dbReference type="ChEBI" id="CHEBI:57692"/>
    </ligand>
</feature>
<dbReference type="PANTHER" id="PTHR43153:SF1">
    <property type="entry name" value="ELECTRON TRANSFER FLAVOPROTEIN SUBUNIT ALPHA, MITOCHONDRIAL"/>
    <property type="match status" value="1"/>
</dbReference>
<evidence type="ECO:0000256" key="7">
    <source>
        <dbReference type="ARBA" id="ARBA00023004"/>
    </source>
</evidence>
<evidence type="ECO:0000313" key="11">
    <source>
        <dbReference type="EMBL" id="TEB07905.1"/>
    </source>
</evidence>
<dbReference type="InterPro" id="IPR018206">
    <property type="entry name" value="ETF_asu_C_CS"/>
</dbReference>
<dbReference type="SUPFAM" id="SSF54862">
    <property type="entry name" value="4Fe-4S ferredoxins"/>
    <property type="match status" value="1"/>
</dbReference>
<dbReference type="Gene3D" id="3.40.50.620">
    <property type="entry name" value="HUPs"/>
    <property type="match status" value="1"/>
</dbReference>
<reference evidence="11 12" key="1">
    <citation type="journal article" date="2018" name="Environ. Microbiol.">
        <title>Novel energy conservation strategies and behaviour of Pelotomaculum schinkii driving syntrophic propionate catabolism.</title>
        <authorList>
            <person name="Hidalgo-Ahumada C.A.P."/>
            <person name="Nobu M.K."/>
            <person name="Narihiro T."/>
            <person name="Tamaki H."/>
            <person name="Liu W.T."/>
            <person name="Kamagata Y."/>
            <person name="Stams A.J.M."/>
            <person name="Imachi H."/>
            <person name="Sousa D.Z."/>
        </authorList>
    </citation>
    <scope>NUCLEOTIDE SEQUENCE [LARGE SCALE GENOMIC DNA]</scope>
    <source>
        <strain evidence="11 12">HH</strain>
    </source>
</reference>
<comment type="similarity">
    <text evidence="1">Belongs to the ETF alpha-subunit/FixB family.</text>
</comment>
<dbReference type="InterPro" id="IPR014731">
    <property type="entry name" value="ETF_asu_C"/>
</dbReference>
<keyword evidence="2" id="KW-0813">Transport</keyword>
<dbReference type="RefSeq" id="WP_190239683.1">
    <property type="nucleotide sequence ID" value="NZ_QFGA01000001.1"/>
</dbReference>
<accession>A0A4Y7RFW3</accession>
<gene>
    <name evidence="11" type="primary">acrA_2</name>
    <name evidence="11" type="ORF">Psch_01460</name>
</gene>
<dbReference type="PROSITE" id="PS00198">
    <property type="entry name" value="4FE4S_FER_1"/>
    <property type="match status" value="1"/>
</dbReference>
<dbReference type="InterPro" id="IPR033947">
    <property type="entry name" value="ETF_alpha_N"/>
</dbReference>
<keyword evidence="6" id="KW-0249">Electron transport</keyword>
<dbReference type="AlphaFoldDB" id="A0A4Y7RFW3"/>
<keyword evidence="4" id="KW-0479">Metal-binding</keyword>
<evidence type="ECO:0000313" key="12">
    <source>
        <dbReference type="Proteomes" id="UP000298324"/>
    </source>
</evidence>
<dbReference type="InterPro" id="IPR014730">
    <property type="entry name" value="ETF_a/b_N"/>
</dbReference>
<dbReference type="GO" id="GO:0050660">
    <property type="term" value="F:flavin adenine dinucleotide binding"/>
    <property type="evidence" value="ECO:0007669"/>
    <property type="project" value="InterPro"/>
</dbReference>
<evidence type="ECO:0000256" key="9">
    <source>
        <dbReference type="PIRSR" id="PIRSR000089-1"/>
    </source>
</evidence>
<comment type="cofactor">
    <cofactor evidence="9">
        <name>FAD</name>
        <dbReference type="ChEBI" id="CHEBI:57692"/>
    </cofactor>
    <text evidence="9">Binds 1 FAD per dimer.</text>
</comment>
<dbReference type="Gene3D" id="3.30.70.20">
    <property type="match status" value="1"/>
</dbReference>
<organism evidence="11 12">
    <name type="scientific">Pelotomaculum schinkii</name>
    <dbReference type="NCBI Taxonomy" id="78350"/>
    <lineage>
        <taxon>Bacteria</taxon>
        <taxon>Bacillati</taxon>
        <taxon>Bacillota</taxon>
        <taxon>Clostridia</taxon>
        <taxon>Eubacteriales</taxon>
        <taxon>Desulfotomaculaceae</taxon>
        <taxon>Pelotomaculum</taxon>
    </lineage>
</organism>
<evidence type="ECO:0000256" key="5">
    <source>
        <dbReference type="ARBA" id="ARBA00022827"/>
    </source>
</evidence>
<name>A0A4Y7RFW3_9FIRM</name>
<dbReference type="Gene3D" id="3.40.50.1220">
    <property type="entry name" value="TPP-binding domain"/>
    <property type="match status" value="1"/>
</dbReference>
<keyword evidence="7" id="KW-0408">Iron</keyword>
<evidence type="ECO:0000256" key="3">
    <source>
        <dbReference type="ARBA" id="ARBA00022630"/>
    </source>
</evidence>